<dbReference type="AlphaFoldDB" id="A0A1D1UVS9"/>
<evidence type="ECO:0000313" key="1">
    <source>
        <dbReference type="EMBL" id="GAU93774.1"/>
    </source>
</evidence>
<evidence type="ECO:0000313" key="2">
    <source>
        <dbReference type="Proteomes" id="UP000186922"/>
    </source>
</evidence>
<organism evidence="1 2">
    <name type="scientific">Ramazzottius varieornatus</name>
    <name type="common">Water bear</name>
    <name type="synonym">Tardigrade</name>
    <dbReference type="NCBI Taxonomy" id="947166"/>
    <lineage>
        <taxon>Eukaryota</taxon>
        <taxon>Metazoa</taxon>
        <taxon>Ecdysozoa</taxon>
        <taxon>Tardigrada</taxon>
        <taxon>Eutardigrada</taxon>
        <taxon>Parachela</taxon>
        <taxon>Hypsibioidea</taxon>
        <taxon>Ramazzottiidae</taxon>
        <taxon>Ramazzottius</taxon>
    </lineage>
</organism>
<sequence>MWMKDGRFRGLPDQHWVSSSLKPSGMLTGTGSPKSFSLPTPQMIEVESKPGMTPKAQTSIFSVHGSLRMTSGAIQATVPAKDICILFWSSAQGRMVPKSDILTRCVIPEAI</sequence>
<proteinExistence type="predicted"/>
<reference evidence="1 2" key="1">
    <citation type="journal article" date="2016" name="Nat. Commun.">
        <title>Extremotolerant tardigrade genome and improved radiotolerance of human cultured cells by tardigrade-unique protein.</title>
        <authorList>
            <person name="Hashimoto T."/>
            <person name="Horikawa D.D."/>
            <person name="Saito Y."/>
            <person name="Kuwahara H."/>
            <person name="Kozuka-Hata H."/>
            <person name="Shin-I T."/>
            <person name="Minakuchi Y."/>
            <person name="Ohishi K."/>
            <person name="Motoyama A."/>
            <person name="Aizu T."/>
            <person name="Enomoto A."/>
            <person name="Kondo K."/>
            <person name="Tanaka S."/>
            <person name="Hara Y."/>
            <person name="Koshikawa S."/>
            <person name="Sagara H."/>
            <person name="Miura T."/>
            <person name="Yokobori S."/>
            <person name="Miyagawa K."/>
            <person name="Suzuki Y."/>
            <person name="Kubo T."/>
            <person name="Oyama M."/>
            <person name="Kohara Y."/>
            <person name="Fujiyama A."/>
            <person name="Arakawa K."/>
            <person name="Katayama T."/>
            <person name="Toyoda A."/>
            <person name="Kunieda T."/>
        </authorList>
    </citation>
    <scope>NUCLEOTIDE SEQUENCE [LARGE SCALE GENOMIC DNA]</scope>
    <source>
        <strain evidence="1 2">YOKOZUNA-1</strain>
    </source>
</reference>
<protein>
    <submittedName>
        <fullName evidence="1">Uncharacterized protein</fullName>
    </submittedName>
</protein>
<gene>
    <name evidence="1" type="primary">RvY_05661-1</name>
    <name evidence="1" type="synonym">RvY_05661.1</name>
    <name evidence="1" type="ORF">RvY_05661</name>
</gene>
<dbReference type="Proteomes" id="UP000186922">
    <property type="component" value="Unassembled WGS sequence"/>
</dbReference>
<accession>A0A1D1UVS9</accession>
<name>A0A1D1UVS9_RAMVA</name>
<comment type="caution">
    <text evidence="1">The sequence shown here is derived from an EMBL/GenBank/DDBJ whole genome shotgun (WGS) entry which is preliminary data.</text>
</comment>
<keyword evidence="2" id="KW-1185">Reference proteome</keyword>
<dbReference type="EMBL" id="BDGG01000002">
    <property type="protein sequence ID" value="GAU93774.1"/>
    <property type="molecule type" value="Genomic_DNA"/>
</dbReference>